<evidence type="ECO:0000313" key="6">
    <source>
        <dbReference type="EMBL" id="NYF43721.1"/>
    </source>
</evidence>
<organism evidence="6 7">
    <name type="scientific">Streptosporangium sandarakinum</name>
    <dbReference type="NCBI Taxonomy" id="1260955"/>
    <lineage>
        <taxon>Bacteria</taxon>
        <taxon>Bacillati</taxon>
        <taxon>Actinomycetota</taxon>
        <taxon>Actinomycetes</taxon>
        <taxon>Streptosporangiales</taxon>
        <taxon>Streptosporangiaceae</taxon>
        <taxon>Streptosporangium</taxon>
    </lineage>
</organism>
<accession>A0A852VB75</accession>
<dbReference type="InterPro" id="IPR003593">
    <property type="entry name" value="AAA+_ATPase"/>
</dbReference>
<evidence type="ECO:0000256" key="4">
    <source>
        <dbReference type="SAM" id="MobiDB-lite"/>
    </source>
</evidence>
<dbReference type="EMBL" id="JACCCO010000003">
    <property type="protein sequence ID" value="NYF43721.1"/>
    <property type="molecule type" value="Genomic_DNA"/>
</dbReference>
<dbReference type="PANTHER" id="PTHR43776">
    <property type="entry name" value="TRANSPORT ATP-BINDING PROTEIN"/>
    <property type="match status" value="1"/>
</dbReference>
<dbReference type="GO" id="GO:0055085">
    <property type="term" value="P:transmembrane transport"/>
    <property type="evidence" value="ECO:0007669"/>
    <property type="project" value="UniProtKB-ARBA"/>
</dbReference>
<dbReference type="CDD" id="cd03257">
    <property type="entry name" value="ABC_NikE_OppD_transporters"/>
    <property type="match status" value="1"/>
</dbReference>
<dbReference type="InterPro" id="IPR050319">
    <property type="entry name" value="ABC_transp_ATP-bind"/>
</dbReference>
<sequence length="320" mass="33981">MTSPLLQVEGLTRHFTIGRGRRARVLRAVHDVSFEVGAGEIVALVGESGSGKSTTARLVARLDRPTGGTIRLDGADGLTGEPRRASPAYRRAVQMVFQDPFGSLNPVHTVGHHLRRPLILHGHDPGDVADLLTTVGLDPSLARRHPHELSGGQRQRVAIARALAVRPRLIVADEPVSMLDVSVRAGVLNLMERLRATRGTAYLYITHDLASARYLGGRILVMYAGHAVEGADAATLVERPAHPYTRLLLSAVPDPRRERRGAAPPAAPAGAAAAPAPAGCPFTARCPLAAARCAAERPARTDLGGGHWARCHATEEGRTG</sequence>
<dbReference type="Pfam" id="PF08352">
    <property type="entry name" value="oligo_HPY"/>
    <property type="match status" value="1"/>
</dbReference>
<dbReference type="InterPro" id="IPR027417">
    <property type="entry name" value="P-loop_NTPase"/>
</dbReference>
<dbReference type="RefSeq" id="WP_179827394.1">
    <property type="nucleotide sequence ID" value="NZ_JACCCO010000003.1"/>
</dbReference>
<keyword evidence="3 6" id="KW-0067">ATP-binding</keyword>
<name>A0A852VB75_9ACTN</name>
<dbReference type="GO" id="GO:0016887">
    <property type="term" value="F:ATP hydrolysis activity"/>
    <property type="evidence" value="ECO:0007669"/>
    <property type="project" value="InterPro"/>
</dbReference>
<evidence type="ECO:0000256" key="3">
    <source>
        <dbReference type="ARBA" id="ARBA00022840"/>
    </source>
</evidence>
<feature type="compositionally biased region" description="Low complexity" evidence="4">
    <location>
        <begin position="262"/>
        <end position="276"/>
    </location>
</feature>
<dbReference type="GO" id="GO:0005524">
    <property type="term" value="F:ATP binding"/>
    <property type="evidence" value="ECO:0007669"/>
    <property type="project" value="UniProtKB-KW"/>
</dbReference>
<dbReference type="GO" id="GO:0015833">
    <property type="term" value="P:peptide transport"/>
    <property type="evidence" value="ECO:0007669"/>
    <property type="project" value="InterPro"/>
</dbReference>
<dbReference type="InterPro" id="IPR003439">
    <property type="entry name" value="ABC_transporter-like_ATP-bd"/>
</dbReference>
<keyword evidence="1" id="KW-0813">Transport</keyword>
<proteinExistence type="predicted"/>
<feature type="domain" description="ABC transporter" evidence="5">
    <location>
        <begin position="6"/>
        <end position="249"/>
    </location>
</feature>
<comment type="caution">
    <text evidence="6">The sequence shown here is derived from an EMBL/GenBank/DDBJ whole genome shotgun (WGS) entry which is preliminary data.</text>
</comment>
<dbReference type="AlphaFoldDB" id="A0A852VB75"/>
<evidence type="ECO:0000256" key="2">
    <source>
        <dbReference type="ARBA" id="ARBA00022741"/>
    </source>
</evidence>
<dbReference type="Proteomes" id="UP000576393">
    <property type="component" value="Unassembled WGS sequence"/>
</dbReference>
<dbReference type="InterPro" id="IPR017871">
    <property type="entry name" value="ABC_transporter-like_CS"/>
</dbReference>
<dbReference type="SMART" id="SM00382">
    <property type="entry name" value="AAA"/>
    <property type="match status" value="1"/>
</dbReference>
<keyword evidence="2" id="KW-0547">Nucleotide-binding</keyword>
<dbReference type="PANTHER" id="PTHR43776:SF8">
    <property type="entry name" value="ABC TRANSPORTER, ATP-BINDING PROTEIN"/>
    <property type="match status" value="1"/>
</dbReference>
<reference evidence="6 7" key="1">
    <citation type="submission" date="2020-07" db="EMBL/GenBank/DDBJ databases">
        <title>Sequencing the genomes of 1000 actinobacteria strains.</title>
        <authorList>
            <person name="Klenk H.-P."/>
        </authorList>
    </citation>
    <scope>NUCLEOTIDE SEQUENCE [LARGE SCALE GENOMIC DNA]</scope>
    <source>
        <strain evidence="6 7">DSM 45763</strain>
    </source>
</reference>
<dbReference type="Pfam" id="PF00005">
    <property type="entry name" value="ABC_tran"/>
    <property type="match status" value="1"/>
</dbReference>
<dbReference type="Gene3D" id="3.40.50.300">
    <property type="entry name" value="P-loop containing nucleotide triphosphate hydrolases"/>
    <property type="match status" value="1"/>
</dbReference>
<feature type="region of interest" description="Disordered" evidence="4">
    <location>
        <begin position="253"/>
        <end position="276"/>
    </location>
</feature>
<gene>
    <name evidence="6" type="ORF">HDA43_005948</name>
</gene>
<evidence type="ECO:0000259" key="5">
    <source>
        <dbReference type="PROSITE" id="PS50893"/>
    </source>
</evidence>
<dbReference type="NCBIfam" id="TIGR01727">
    <property type="entry name" value="oligo_HPY"/>
    <property type="match status" value="1"/>
</dbReference>
<evidence type="ECO:0000256" key="1">
    <source>
        <dbReference type="ARBA" id="ARBA00022448"/>
    </source>
</evidence>
<dbReference type="SUPFAM" id="SSF52540">
    <property type="entry name" value="P-loop containing nucleoside triphosphate hydrolases"/>
    <property type="match status" value="1"/>
</dbReference>
<dbReference type="PROSITE" id="PS00211">
    <property type="entry name" value="ABC_TRANSPORTER_1"/>
    <property type="match status" value="1"/>
</dbReference>
<evidence type="ECO:0000313" key="7">
    <source>
        <dbReference type="Proteomes" id="UP000576393"/>
    </source>
</evidence>
<keyword evidence="7" id="KW-1185">Reference proteome</keyword>
<dbReference type="InterPro" id="IPR013563">
    <property type="entry name" value="Oligopep_ABC_C"/>
</dbReference>
<dbReference type="PROSITE" id="PS50893">
    <property type="entry name" value="ABC_TRANSPORTER_2"/>
    <property type="match status" value="1"/>
</dbReference>
<protein>
    <submittedName>
        <fullName evidence="6">Peptide/nickel transport system ATP-binding protein</fullName>
    </submittedName>
</protein>